<keyword evidence="7" id="KW-1185">Reference proteome</keyword>
<comment type="subcellular location">
    <subcellularLocation>
        <location evidence="1">Membrane</location>
        <topology evidence="1">Multi-pass membrane protein</topology>
    </subcellularLocation>
</comment>
<dbReference type="InterPro" id="IPR007688">
    <property type="entry name" value="Conjugal_tfr_TrbL/VirB6"/>
</dbReference>
<feature type="transmembrane region" description="Helical" evidence="5">
    <location>
        <begin position="170"/>
        <end position="189"/>
    </location>
</feature>
<gene>
    <name evidence="6" type="ORF">TUM4438_31210</name>
</gene>
<evidence type="ECO:0000313" key="6">
    <source>
        <dbReference type="EMBL" id="GIU48866.1"/>
    </source>
</evidence>
<keyword evidence="2 5" id="KW-0812">Transmembrane</keyword>
<evidence type="ECO:0000256" key="4">
    <source>
        <dbReference type="ARBA" id="ARBA00023136"/>
    </source>
</evidence>
<accession>A0ABQ4PLB7</accession>
<dbReference type="EMBL" id="BPEY01000062">
    <property type="protein sequence ID" value="GIU48866.1"/>
    <property type="molecule type" value="Genomic_DNA"/>
</dbReference>
<feature type="transmembrane region" description="Helical" evidence="5">
    <location>
        <begin position="27"/>
        <end position="47"/>
    </location>
</feature>
<evidence type="ECO:0008006" key="8">
    <source>
        <dbReference type="Google" id="ProtNLM"/>
    </source>
</evidence>
<dbReference type="Pfam" id="PF04610">
    <property type="entry name" value="TrbL"/>
    <property type="match status" value="1"/>
</dbReference>
<dbReference type="Proteomes" id="UP000887104">
    <property type="component" value="Unassembled WGS sequence"/>
</dbReference>
<evidence type="ECO:0000256" key="3">
    <source>
        <dbReference type="ARBA" id="ARBA00022989"/>
    </source>
</evidence>
<evidence type="ECO:0000256" key="5">
    <source>
        <dbReference type="SAM" id="Phobius"/>
    </source>
</evidence>
<dbReference type="RefSeq" id="WP_220782095.1">
    <property type="nucleotide sequence ID" value="NZ_BPEY01000062.1"/>
</dbReference>
<evidence type="ECO:0000313" key="7">
    <source>
        <dbReference type="Proteomes" id="UP000887104"/>
    </source>
</evidence>
<reference evidence="6" key="1">
    <citation type="submission" date="2021-05" db="EMBL/GenBank/DDBJ databases">
        <title>Molecular characterization for Shewanella algae harboring chromosomal blaOXA-55-like strains isolated from clinical and environment sample.</title>
        <authorList>
            <person name="Ohama Y."/>
            <person name="Aoki K."/>
            <person name="Harada S."/>
            <person name="Moriya K."/>
            <person name="Ishii Y."/>
            <person name="Tateda K."/>
        </authorList>
    </citation>
    <scope>NUCLEOTIDE SEQUENCE</scope>
    <source>
        <strain evidence="6">JCM 11563</strain>
    </source>
</reference>
<proteinExistence type="predicted"/>
<feature type="transmembrane region" description="Helical" evidence="5">
    <location>
        <begin position="107"/>
        <end position="126"/>
    </location>
</feature>
<protein>
    <recommendedName>
        <fullName evidence="8">Type IV secretion system protein</fullName>
    </recommendedName>
</protein>
<organism evidence="6 7">
    <name type="scientific">Shewanella sairae</name>
    <dbReference type="NCBI Taxonomy" id="190310"/>
    <lineage>
        <taxon>Bacteria</taxon>
        <taxon>Pseudomonadati</taxon>
        <taxon>Pseudomonadota</taxon>
        <taxon>Gammaproteobacteria</taxon>
        <taxon>Alteromonadales</taxon>
        <taxon>Shewanellaceae</taxon>
        <taxon>Shewanella</taxon>
    </lineage>
</organism>
<evidence type="ECO:0000256" key="2">
    <source>
        <dbReference type="ARBA" id="ARBA00022692"/>
    </source>
</evidence>
<feature type="transmembrane region" description="Helical" evidence="5">
    <location>
        <begin position="138"/>
        <end position="164"/>
    </location>
</feature>
<feature type="transmembrane region" description="Helical" evidence="5">
    <location>
        <begin position="68"/>
        <end position="87"/>
    </location>
</feature>
<evidence type="ECO:0000256" key="1">
    <source>
        <dbReference type="ARBA" id="ARBA00004141"/>
    </source>
</evidence>
<feature type="transmembrane region" description="Helical" evidence="5">
    <location>
        <begin position="201"/>
        <end position="222"/>
    </location>
</feature>
<keyword evidence="4 5" id="KW-0472">Membrane</keyword>
<comment type="caution">
    <text evidence="6">The sequence shown here is derived from an EMBL/GenBank/DDBJ whole genome shotgun (WGS) entry which is preliminary data.</text>
</comment>
<keyword evidence="3 5" id="KW-1133">Transmembrane helix</keyword>
<sequence>MAGFTFTAELFEYINTTIQASIGTNVAAINSIVFTVFGTFFSLYAVYFAYQFIFNKADFPLLDGLKQLALLGVVMMFASTSYSSAVIPTVLNLGEELGGTLTNTPNSAVAIDSFLTKIYIYVISLFSQAEFAPMSDDGTMFVSIVTIAMIIITTIPFAATTIGILLTAKIMVGILLSVGTIFVCFSFFPQTRHWFQSWVGLCLNYTLIVFMFPIALAIQMDFLNLYMFTTMTPENINIDKTLKIAITLAAFVAISVQIPVLASSLTGGVGINGMSGSFSSMIGGMKNLMGPLSGAGKGAGKLLGKGAKSAGRAGRGAYNKFKNRGNNIKAG</sequence>
<name>A0ABQ4PLB7_9GAMM</name>
<feature type="transmembrane region" description="Helical" evidence="5">
    <location>
        <begin position="242"/>
        <end position="271"/>
    </location>
</feature>